<gene>
    <name evidence="3" type="ORF">A6K24_12585</name>
</gene>
<feature type="transmembrane region" description="Helical" evidence="1">
    <location>
        <begin position="296"/>
        <end position="318"/>
    </location>
</feature>
<evidence type="ECO:0000256" key="1">
    <source>
        <dbReference type="SAM" id="Phobius"/>
    </source>
</evidence>
<organism evidence="3 4">
    <name type="scientific">Metabacillus litoralis</name>
    <dbReference type="NCBI Taxonomy" id="152268"/>
    <lineage>
        <taxon>Bacteria</taxon>
        <taxon>Bacillati</taxon>
        <taxon>Bacillota</taxon>
        <taxon>Bacilli</taxon>
        <taxon>Bacillales</taxon>
        <taxon>Bacillaceae</taxon>
        <taxon>Metabacillus</taxon>
    </lineage>
</organism>
<dbReference type="Proteomes" id="UP000078534">
    <property type="component" value="Unassembled WGS sequence"/>
</dbReference>
<dbReference type="Pfam" id="PF13795">
    <property type="entry name" value="HupE_UreJ_2"/>
    <property type="match status" value="1"/>
</dbReference>
<feature type="transmembrane region" description="Helical" evidence="1">
    <location>
        <begin position="330"/>
        <end position="348"/>
    </location>
</feature>
<proteinExistence type="predicted"/>
<dbReference type="RefSeq" id="WP_066339856.1">
    <property type="nucleotide sequence ID" value="NZ_LWSG01000045.1"/>
</dbReference>
<evidence type="ECO:0000256" key="2">
    <source>
        <dbReference type="SAM" id="SignalP"/>
    </source>
</evidence>
<evidence type="ECO:0008006" key="5">
    <source>
        <dbReference type="Google" id="ProtNLM"/>
    </source>
</evidence>
<evidence type="ECO:0000313" key="3">
    <source>
        <dbReference type="EMBL" id="OAS82482.1"/>
    </source>
</evidence>
<keyword evidence="2" id="KW-0732">Signal</keyword>
<keyword evidence="1" id="KW-0812">Transmembrane</keyword>
<keyword evidence="1" id="KW-1133">Transmembrane helix</keyword>
<protein>
    <recommendedName>
        <fullName evidence="5">HupE/UreJ family protein</fullName>
    </recommendedName>
</protein>
<feature type="chain" id="PRO_5038574721" description="HupE/UreJ family protein" evidence="2">
    <location>
        <begin position="21"/>
        <end position="352"/>
    </location>
</feature>
<dbReference type="AlphaFoldDB" id="A0A179SQA8"/>
<feature type="transmembrane region" description="Helical" evidence="1">
    <location>
        <begin position="210"/>
        <end position="233"/>
    </location>
</feature>
<keyword evidence="1" id="KW-0472">Membrane</keyword>
<sequence>MKHKLLVLILIIIAVTTSVTNNVEAHSMNSEGFSMIRVQEDHITYELLLDQEEFIHATGVQIDAEPNEITEENNKILQSYFDENLELYSNGVLAKGKIDTIKPIQLEERPFVSITISFPVEHTPESLNVDYNVFFETDPSHANVAKIEIDGNEEEFVFTYEVRELNTGEMNFLTSAKQFLVLGIEHIFTGYDHILFAISLLIGAKTFRQIITLITTFTIAHSITLVLATIGLVQLPGRLVESVIALSIIYVALHNITQPNSKQSPWLVLIFGLVHGFGFAGILSEMNLSQGNFATSILFFNLGIELGQVIILSLIYPVILFIQKKQYYKWFAPSVSTAILLFGLVWFFQRAF</sequence>
<feature type="signal peptide" evidence="2">
    <location>
        <begin position="1"/>
        <end position="20"/>
    </location>
</feature>
<keyword evidence="4" id="KW-1185">Reference proteome</keyword>
<accession>A0A179SQA8</accession>
<feature type="transmembrane region" description="Helical" evidence="1">
    <location>
        <begin position="179"/>
        <end position="203"/>
    </location>
</feature>
<feature type="transmembrane region" description="Helical" evidence="1">
    <location>
        <begin position="266"/>
        <end position="284"/>
    </location>
</feature>
<reference evidence="4" key="1">
    <citation type="submission" date="2016-04" db="EMBL/GenBank/DDBJ databases">
        <authorList>
            <person name="Lyu Z."/>
            <person name="Lyu W."/>
        </authorList>
    </citation>
    <scope>NUCLEOTIDE SEQUENCE [LARGE SCALE GENOMIC DNA]</scope>
    <source>
        <strain evidence="4">C44</strain>
    </source>
</reference>
<feature type="transmembrane region" description="Helical" evidence="1">
    <location>
        <begin position="239"/>
        <end position="257"/>
    </location>
</feature>
<evidence type="ECO:0000313" key="4">
    <source>
        <dbReference type="Proteomes" id="UP000078534"/>
    </source>
</evidence>
<dbReference type="EMBL" id="LWSG01000045">
    <property type="protein sequence ID" value="OAS82482.1"/>
    <property type="molecule type" value="Genomic_DNA"/>
</dbReference>
<dbReference type="InterPro" id="IPR032809">
    <property type="entry name" value="Put_HupE_UreJ"/>
</dbReference>
<comment type="caution">
    <text evidence="3">The sequence shown here is derived from an EMBL/GenBank/DDBJ whole genome shotgun (WGS) entry which is preliminary data.</text>
</comment>
<name>A0A179SQA8_9BACI</name>